<evidence type="ECO:0000256" key="2">
    <source>
        <dbReference type="ARBA" id="ARBA00022475"/>
    </source>
</evidence>
<dbReference type="EMBL" id="SLUN01000010">
    <property type="protein sequence ID" value="TCL70055.1"/>
    <property type="molecule type" value="Genomic_DNA"/>
</dbReference>
<organism evidence="13 14">
    <name type="scientific">Hydrogenispora ethanolica</name>
    <dbReference type="NCBI Taxonomy" id="1082276"/>
    <lineage>
        <taxon>Bacteria</taxon>
        <taxon>Bacillati</taxon>
        <taxon>Bacillota</taxon>
        <taxon>Hydrogenispora</taxon>
    </lineage>
</organism>
<dbReference type="InterPro" id="IPR029151">
    <property type="entry name" value="Sensor-like_sf"/>
</dbReference>
<evidence type="ECO:0000256" key="4">
    <source>
        <dbReference type="ARBA" id="ARBA00022692"/>
    </source>
</evidence>
<accession>A0A4R1RU20</accession>
<evidence type="ECO:0000259" key="12">
    <source>
        <dbReference type="PROSITE" id="PS50111"/>
    </source>
</evidence>
<dbReference type="Pfam" id="PF17202">
    <property type="entry name" value="sCache_3_3"/>
    <property type="match status" value="1"/>
</dbReference>
<evidence type="ECO:0000256" key="5">
    <source>
        <dbReference type="ARBA" id="ARBA00022989"/>
    </source>
</evidence>
<dbReference type="Pfam" id="PF00015">
    <property type="entry name" value="MCPsignal"/>
    <property type="match status" value="1"/>
</dbReference>
<evidence type="ECO:0000313" key="14">
    <source>
        <dbReference type="Proteomes" id="UP000295008"/>
    </source>
</evidence>
<evidence type="ECO:0000313" key="13">
    <source>
        <dbReference type="EMBL" id="TCL70055.1"/>
    </source>
</evidence>
<keyword evidence="5 11" id="KW-1133">Transmembrane helix</keyword>
<keyword evidence="3" id="KW-0488">Methylation</keyword>
<keyword evidence="6 11" id="KW-0472">Membrane</keyword>
<feature type="compositionally biased region" description="Low complexity" evidence="10">
    <location>
        <begin position="474"/>
        <end position="490"/>
    </location>
</feature>
<feature type="transmembrane region" description="Helical" evidence="11">
    <location>
        <begin position="179"/>
        <end position="202"/>
    </location>
</feature>
<evidence type="ECO:0000256" key="11">
    <source>
        <dbReference type="SAM" id="Phobius"/>
    </source>
</evidence>
<dbReference type="GO" id="GO:0004888">
    <property type="term" value="F:transmembrane signaling receptor activity"/>
    <property type="evidence" value="ECO:0007669"/>
    <property type="project" value="InterPro"/>
</dbReference>
<dbReference type="PANTHER" id="PTHR43531">
    <property type="entry name" value="PROTEIN ICFG"/>
    <property type="match status" value="1"/>
</dbReference>
<dbReference type="Gene3D" id="1.10.287.950">
    <property type="entry name" value="Methyl-accepting chemotaxis protein"/>
    <property type="match status" value="1"/>
</dbReference>
<keyword evidence="14" id="KW-1185">Reference proteome</keyword>
<feature type="transmembrane region" description="Helical" evidence="11">
    <location>
        <begin position="6"/>
        <end position="26"/>
    </location>
</feature>
<dbReference type="AlphaFoldDB" id="A0A4R1RU20"/>
<dbReference type="PROSITE" id="PS50111">
    <property type="entry name" value="CHEMOTAXIS_TRANSDUC_2"/>
    <property type="match status" value="1"/>
</dbReference>
<name>A0A4R1RU20_HYDET</name>
<feature type="coiled-coil region" evidence="9">
    <location>
        <begin position="438"/>
        <end position="465"/>
    </location>
</feature>
<keyword evidence="8" id="KW-0807">Transducer</keyword>
<dbReference type="InterPro" id="IPR004090">
    <property type="entry name" value="Chemotax_Me-accpt_rcpt"/>
</dbReference>
<dbReference type="SUPFAM" id="SSF58104">
    <property type="entry name" value="Methyl-accepting chemotaxis protein (MCP) signaling domain"/>
    <property type="match status" value="1"/>
</dbReference>
<dbReference type="InterPro" id="IPR033463">
    <property type="entry name" value="sCache_3"/>
</dbReference>
<dbReference type="PANTHER" id="PTHR43531:SF14">
    <property type="entry name" value="METHYL-ACCEPTING CHEMOTAXIS PROTEIN I-RELATED"/>
    <property type="match status" value="1"/>
</dbReference>
<dbReference type="SMART" id="SM00283">
    <property type="entry name" value="MA"/>
    <property type="match status" value="1"/>
</dbReference>
<evidence type="ECO:0000256" key="6">
    <source>
        <dbReference type="ARBA" id="ARBA00023136"/>
    </source>
</evidence>
<evidence type="ECO:0000256" key="7">
    <source>
        <dbReference type="ARBA" id="ARBA00029447"/>
    </source>
</evidence>
<evidence type="ECO:0000256" key="1">
    <source>
        <dbReference type="ARBA" id="ARBA00004651"/>
    </source>
</evidence>
<dbReference type="RefSeq" id="WP_132014144.1">
    <property type="nucleotide sequence ID" value="NZ_SLUN01000010.1"/>
</dbReference>
<sequence length="490" mass="52579">MRKRIHLNASHFLIGFVILGGLFYFLTHLQVTRMVDGLVVEKLDADNRLGYALIAAQYPGDWAKIDGKLYKGAALINGNHRLVDQIQAQTGSLATIFLEDTRVATTVKQSDGTRAVGTQASPEVVEAVLKRGKLFRGRAVVAGTECRTQYLPLKDARGKVVGMWFVGIRVAEVNRKVKAINFLAGAFSLLLILIGMGISLYFNRSVVRPVRSVIAGLRGIAGQAVAASDELTSGSEQLSSGSSEQAAAIEQTSATLEQSAAMIRQTSENTKLAASLSKQVKDFSDRSNDRMRQLADSMNEIKRSSAQINKIIKMIDDIAFQTNILALNAAVEAARAGESGLGFAVVAEEVRSLAQRSAEAARESAIMVESNIELTNRGMTDTAMVQEMLREIDIQVKKLDELMAEIETASQEQTLGIEQVHKAIAQMEVVTQQSAVAAAENSAAAEKLNAQAQKLMEAIEELSGLVSDRKADSAARQTAGNAAAGGATLS</sequence>
<gene>
    <name evidence="13" type="ORF">EDC14_101044</name>
</gene>
<reference evidence="13 14" key="1">
    <citation type="submission" date="2019-03" db="EMBL/GenBank/DDBJ databases">
        <title>Genomic Encyclopedia of Type Strains, Phase IV (KMG-IV): sequencing the most valuable type-strain genomes for metagenomic binning, comparative biology and taxonomic classification.</title>
        <authorList>
            <person name="Goeker M."/>
        </authorList>
    </citation>
    <scope>NUCLEOTIDE SEQUENCE [LARGE SCALE GENOMIC DNA]</scope>
    <source>
        <strain evidence="13 14">LX-B</strain>
    </source>
</reference>
<protein>
    <submittedName>
        <fullName evidence="13">Methyl-accepting chemotaxis protein</fullName>
    </submittedName>
</protein>
<proteinExistence type="inferred from homology"/>
<feature type="coiled-coil region" evidence="9">
    <location>
        <begin position="385"/>
        <end position="412"/>
    </location>
</feature>
<dbReference type="GO" id="GO:0006935">
    <property type="term" value="P:chemotaxis"/>
    <property type="evidence" value="ECO:0007669"/>
    <property type="project" value="InterPro"/>
</dbReference>
<dbReference type="Proteomes" id="UP000295008">
    <property type="component" value="Unassembled WGS sequence"/>
</dbReference>
<dbReference type="GO" id="GO:0007165">
    <property type="term" value="P:signal transduction"/>
    <property type="evidence" value="ECO:0007669"/>
    <property type="project" value="UniProtKB-KW"/>
</dbReference>
<evidence type="ECO:0000256" key="10">
    <source>
        <dbReference type="SAM" id="MobiDB-lite"/>
    </source>
</evidence>
<evidence type="ECO:0000256" key="8">
    <source>
        <dbReference type="PROSITE-ProRule" id="PRU00284"/>
    </source>
</evidence>
<dbReference type="InterPro" id="IPR051310">
    <property type="entry name" value="MCP_chemotaxis"/>
</dbReference>
<dbReference type="PRINTS" id="PR00260">
    <property type="entry name" value="CHEMTRNSDUCR"/>
</dbReference>
<comment type="similarity">
    <text evidence="7">Belongs to the methyl-accepting chemotaxis (MCP) protein family.</text>
</comment>
<dbReference type="OrthoDB" id="9814363at2"/>
<feature type="domain" description="Methyl-accepting transducer" evidence="12">
    <location>
        <begin position="220"/>
        <end position="449"/>
    </location>
</feature>
<dbReference type="InterPro" id="IPR004089">
    <property type="entry name" value="MCPsignal_dom"/>
</dbReference>
<comment type="subcellular location">
    <subcellularLocation>
        <location evidence="1">Cell membrane</location>
        <topology evidence="1">Multi-pass membrane protein</topology>
    </subcellularLocation>
</comment>
<evidence type="ECO:0000256" key="9">
    <source>
        <dbReference type="SAM" id="Coils"/>
    </source>
</evidence>
<dbReference type="SUPFAM" id="SSF103190">
    <property type="entry name" value="Sensory domain-like"/>
    <property type="match status" value="1"/>
</dbReference>
<evidence type="ECO:0000256" key="3">
    <source>
        <dbReference type="ARBA" id="ARBA00022481"/>
    </source>
</evidence>
<dbReference type="GO" id="GO:0005886">
    <property type="term" value="C:plasma membrane"/>
    <property type="evidence" value="ECO:0007669"/>
    <property type="project" value="UniProtKB-SubCell"/>
</dbReference>
<keyword evidence="2" id="KW-1003">Cell membrane</keyword>
<feature type="region of interest" description="Disordered" evidence="10">
    <location>
        <begin position="467"/>
        <end position="490"/>
    </location>
</feature>
<comment type="caution">
    <text evidence="13">The sequence shown here is derived from an EMBL/GenBank/DDBJ whole genome shotgun (WGS) entry which is preliminary data.</text>
</comment>
<keyword evidence="4 11" id="KW-0812">Transmembrane</keyword>
<keyword evidence="9" id="KW-0175">Coiled coil</keyword>